<dbReference type="GO" id="GO:0003995">
    <property type="term" value="F:acyl-CoA dehydrogenase activity"/>
    <property type="evidence" value="ECO:0007669"/>
    <property type="project" value="TreeGrafter"/>
</dbReference>
<dbReference type="SUPFAM" id="SSF47203">
    <property type="entry name" value="Acyl-CoA dehydrogenase C-terminal domain-like"/>
    <property type="match status" value="1"/>
</dbReference>
<dbReference type="Gene3D" id="2.40.110.10">
    <property type="entry name" value="Butyryl-CoA Dehydrogenase, subunit A, domain 2"/>
    <property type="match status" value="1"/>
</dbReference>
<accession>A0A1J1LK68</accession>
<gene>
    <name evidence="2" type="ORF">PL9214490129</name>
</gene>
<dbReference type="GO" id="GO:0050660">
    <property type="term" value="F:flavin adenine dinucleotide binding"/>
    <property type="evidence" value="ECO:0007669"/>
    <property type="project" value="InterPro"/>
</dbReference>
<dbReference type="STRING" id="671072.PL9214490129"/>
<dbReference type="Pfam" id="PF02771">
    <property type="entry name" value="Acyl-CoA_dh_N"/>
    <property type="match status" value="1"/>
</dbReference>
<dbReference type="OrthoDB" id="5365325at2"/>
<dbReference type="SUPFAM" id="SSF56645">
    <property type="entry name" value="Acyl-CoA dehydrogenase NM domain-like"/>
    <property type="match status" value="1"/>
</dbReference>
<dbReference type="InterPro" id="IPR037069">
    <property type="entry name" value="AcylCoA_DH/ox_N_sf"/>
</dbReference>
<keyword evidence="3" id="KW-1185">Reference proteome</keyword>
<dbReference type="EMBL" id="CZDF01000154">
    <property type="protein sequence ID" value="CUR32582.1"/>
    <property type="molecule type" value="Genomic_DNA"/>
</dbReference>
<feature type="domain" description="Acyl-CoA dehydrogenase/oxidase N-terminal" evidence="1">
    <location>
        <begin position="3"/>
        <end position="108"/>
    </location>
</feature>
<dbReference type="RefSeq" id="WP_072719309.1">
    <property type="nucleotide sequence ID" value="NZ_LN889801.1"/>
</dbReference>
<evidence type="ECO:0000259" key="1">
    <source>
        <dbReference type="Pfam" id="PF02771"/>
    </source>
</evidence>
<dbReference type="InterPro" id="IPR013786">
    <property type="entry name" value="AcylCoA_DH/ox_N"/>
</dbReference>
<dbReference type="AlphaFoldDB" id="A0A1J1LK68"/>
<dbReference type="InterPro" id="IPR009100">
    <property type="entry name" value="AcylCoA_DH/oxidase_NM_dom_sf"/>
</dbReference>
<dbReference type="Proteomes" id="UP000184315">
    <property type="component" value="Unassembled WGS sequence"/>
</dbReference>
<dbReference type="InterPro" id="IPR046373">
    <property type="entry name" value="Acyl-CoA_Oxase/DH_mid-dom_sf"/>
</dbReference>
<dbReference type="InterPro" id="IPR036250">
    <property type="entry name" value="AcylCo_DH-like_C"/>
</dbReference>
<evidence type="ECO:0000313" key="2">
    <source>
        <dbReference type="EMBL" id="CUR32582.1"/>
    </source>
</evidence>
<dbReference type="PANTHER" id="PTHR43884">
    <property type="entry name" value="ACYL-COA DEHYDROGENASE"/>
    <property type="match status" value="1"/>
</dbReference>
<proteinExistence type="predicted"/>
<evidence type="ECO:0000313" key="3">
    <source>
        <dbReference type="Proteomes" id="UP000184315"/>
    </source>
</evidence>
<reference evidence="3" key="1">
    <citation type="submission" date="2015-10" db="EMBL/GenBank/DDBJ databases">
        <authorList>
            <person name="Regsiter A."/>
            <person name="william w."/>
        </authorList>
    </citation>
    <scope>NUCLEOTIDE SEQUENCE [LARGE SCALE GENOMIC DNA]</scope>
</reference>
<dbReference type="Gene3D" id="1.10.540.10">
    <property type="entry name" value="Acyl-CoA dehydrogenase/oxidase, N-terminal domain"/>
    <property type="match status" value="1"/>
</dbReference>
<dbReference type="PANTHER" id="PTHR43884:SF12">
    <property type="entry name" value="ISOVALERYL-COA DEHYDROGENASE, MITOCHONDRIAL-RELATED"/>
    <property type="match status" value="1"/>
</dbReference>
<name>A0A1J1LK68_9CYAN</name>
<organism evidence="2 3">
    <name type="scientific">Planktothrix tepida PCC 9214</name>
    <dbReference type="NCBI Taxonomy" id="671072"/>
    <lineage>
        <taxon>Bacteria</taxon>
        <taxon>Bacillati</taxon>
        <taxon>Cyanobacteriota</taxon>
        <taxon>Cyanophyceae</taxon>
        <taxon>Oscillatoriophycideae</taxon>
        <taxon>Oscillatoriales</taxon>
        <taxon>Microcoleaceae</taxon>
        <taxon>Planktothrix</taxon>
    </lineage>
</organism>
<sequence length="359" mass="39668">MSELLQQTESYLKQKIYPHANQIDRCSKSLHEAFNGLGELGVLGLRIPQGWGGRQLDAETFFKFQELIARYSGALAFLQTQHQSVAGMLIQSSNAQLQADYLPKMSYGTVKIGVGFSHLRRLGNPSIIAIPVTGGYQLNGFVPWITGWEIFEEFVVAAILPDGQSVWGLVPFCEQKIGESTIALSPPLSLCGMTSTNTVTATFTQWFLPTEKVVSIHPVGWMQENDKAKVLQASFLALGCARAGLDIVETAFQKTNFSVIQDAFNSLNQELNQCRSQIFSAHNHPQTLNPSEKYKLRAWAIELAVRCAHAAITVSSGAANLNSHFAQRIYREALVFNVSGQTTELMKATLEKIKNCRVL</sequence>
<protein>
    <submittedName>
        <fullName evidence="2">Acyl-CoA dehydrogenase family protein</fullName>
    </submittedName>
</protein>